<evidence type="ECO:0000313" key="6">
    <source>
        <dbReference type="Proteomes" id="UP000487350"/>
    </source>
</evidence>
<dbReference type="SMART" id="SM00387">
    <property type="entry name" value="HATPase_c"/>
    <property type="match status" value="1"/>
</dbReference>
<dbReference type="Gene3D" id="3.40.50.300">
    <property type="entry name" value="P-loop containing nucleotide triphosphate hydrolases"/>
    <property type="match status" value="1"/>
</dbReference>
<dbReference type="PANTHER" id="PTHR43642:SF1">
    <property type="entry name" value="HYBRID SIGNAL TRANSDUCTION HISTIDINE KINASE G"/>
    <property type="match status" value="1"/>
</dbReference>
<dbReference type="Pfam" id="PF01590">
    <property type="entry name" value="GAF"/>
    <property type="match status" value="1"/>
</dbReference>
<dbReference type="Gene3D" id="1.10.510.10">
    <property type="entry name" value="Transferase(Phosphotransferase) domain 1"/>
    <property type="match status" value="1"/>
</dbReference>
<evidence type="ECO:0000256" key="2">
    <source>
        <dbReference type="ARBA" id="ARBA00012438"/>
    </source>
</evidence>
<dbReference type="PRINTS" id="PR00344">
    <property type="entry name" value="BCTRLSENSOR"/>
</dbReference>
<reference evidence="5 6" key="1">
    <citation type="submission" date="2019-11" db="EMBL/GenBank/DDBJ databases">
        <title>Caenimonas koreensis gen. nov., sp. nov., isolated from activated sludge.</title>
        <authorList>
            <person name="Seung H.R."/>
        </authorList>
    </citation>
    <scope>NUCLEOTIDE SEQUENCE [LARGE SCALE GENOMIC DNA]</scope>
    <source>
        <strain evidence="5 6">EMB320</strain>
    </source>
</reference>
<sequence>MCVLASNFRVTLIPKRSAHRRHTRYFRAPEQRALASSGSSMNPSLIALVDRMLQAARGVWHEHRVLRDAHGAATVAPELTGRTSHTADQRSDLYALGAVFYEWAASRKPFEDKDPLRMIHQQLTHAPVPPVVLRPELPTVLSDIIMRLLEKDPGRRYQSAEGLSHDLQRVRRALLRSRTDVFPLGEHDFPSQLRAPVHPVGRHKEFDQLCAGFQAASDGKCSVVLVSGPAGVGKTALVEELRALATALSGWFVSGRSDPRGVPGLGALTEALGALGSSLLTEPHARLEQLRQGFAAALGKHAGTLGAAIPQFKLLLGDATGPVAADADMASPALQSLALRLLGVVASADRPLVMVLEDLQWAHPGVLQFIEAAMHDDSPTGVVLVGTWRSDEVNAEHCVASAVERWRSAGLPAMEINLANLGEHAVADMIADMLRLPQAESFRLAAALAGHAGGNPRDTVALINALRRDGVLSPNATGWRWNVDELERHVEGAAVMDVLRARVARLPRGLRELLESLSCLRLDVTEQEAAIATAMDPRDLQARCTRLAKERVLLQDPGPPAQLRLHEPTRRAAYSGLDGAVRLKMHLGFARNLSAAGAFRAEAASQYLLAASAVADARECGAAAALMHEVALQSVAQGDSANANQMLKAALALLDRAAAGGAGVPALRLACEIDQHLTLCRLGQLDEADEAYARIELRQPGPLIMSDSACAQVSSLHSRGRTGQAVTHGLQFLQRLGFEPPDPHVAAHSDAGLDALVCIESLQRWVREFDAAGELARAPATDPAALAAANMFVQLVPTSFYARTHVAGWLVNESVSLWERMGPNPGLAVTLCLAGQLTGPAADWRLSYQACSRLVAFCEAKEWERASLQCRQMLALGCLHWFAPLEQGLEHAIRAREGLLRLGDVQAASVSHFISAVDVFESAATLEVCAQEVQGGLDLARRGDLRQLATMLGVTRQLLRCLRGETAGPGHFEDAEFSETRYLADNASMPMAMAGYHVHRGLAAAIFGDTSALCEHARTALSLMAQQCFYPAAWAHWLVALGIAREIQEASMGGVAPNAAKLIDFDRSLGWMGMRSTDAPSNFRHLYMHLLAERAWAAGDIPLAAGYFDDAVSCARGVMRPWHRAIILERAGRFHCSRSRARYGNELLAEAHESYAAWGATAKAAQLAAETGMPVVTIGAAVRHAGADSLDTLAVLRASQALSSERNPARLRERVEEVLGSVAGATKVVLALWDDDVDDWVLPAEDGHTEPVRVDAAAHRVPLSALRYAHRTDELLLLADATTDNRFSHDPYFQGMERCSTMVVPIFHKGATRAMLMLENQASRGAFSVARLDAVTMIAGQLAVSLENALLYERLERKVSDQTQQLREAHSRLLAEARRAGMAQIATNVLHNVGNVLTSVNVSAHVIETQIRQSPAGRLNKLARLLDEQADNLVTFFGPGGNGRVLPGYLRELAHALGFEREQLLIEVSRLARSIDHIKNVVAMQQSYAGSRRLLEQARISELVDDALHIQEASNVRHGVEVHRDYEDVEVATLDKTRVMQILVNLLENARQAMDDVTGERSIYVQVRADGNSIFVTVRDTGCGIRADDLPKVFTHGFTTKTEGHGFGLHSCAIAAHEMDGSLQVHSDGPGTGASFVLRLPTAPGDYRSPVLTARG</sequence>
<dbReference type="EC" id="2.7.13.3" evidence="2"/>
<gene>
    <name evidence="5" type="ORF">GHT07_07155</name>
</gene>
<dbReference type="Gene3D" id="3.30.450.40">
    <property type="match status" value="1"/>
</dbReference>
<dbReference type="InterPro" id="IPR027417">
    <property type="entry name" value="P-loop_NTPase"/>
</dbReference>
<dbReference type="InterPro" id="IPR003018">
    <property type="entry name" value="GAF"/>
</dbReference>
<dbReference type="InterPro" id="IPR053159">
    <property type="entry name" value="Hybrid_Histidine_Kinase"/>
</dbReference>
<name>A0A844ARN4_9BURK</name>
<dbReference type="Gene3D" id="3.30.565.10">
    <property type="entry name" value="Histidine kinase-like ATPase, C-terminal domain"/>
    <property type="match status" value="1"/>
</dbReference>
<dbReference type="SUPFAM" id="SSF52540">
    <property type="entry name" value="P-loop containing nucleoside triphosphate hydrolases"/>
    <property type="match status" value="1"/>
</dbReference>
<dbReference type="InterPro" id="IPR005467">
    <property type="entry name" value="His_kinase_dom"/>
</dbReference>
<dbReference type="GO" id="GO:0004673">
    <property type="term" value="F:protein histidine kinase activity"/>
    <property type="evidence" value="ECO:0007669"/>
    <property type="project" value="UniProtKB-EC"/>
</dbReference>
<dbReference type="EMBL" id="WJBU01000006">
    <property type="protein sequence ID" value="MRD47050.1"/>
    <property type="molecule type" value="Genomic_DNA"/>
</dbReference>
<dbReference type="PROSITE" id="PS50109">
    <property type="entry name" value="HIS_KIN"/>
    <property type="match status" value="1"/>
</dbReference>
<comment type="catalytic activity">
    <reaction evidence="1">
        <text>ATP + protein L-histidine = ADP + protein N-phospho-L-histidine.</text>
        <dbReference type="EC" id="2.7.13.3"/>
    </reaction>
</comment>
<dbReference type="InterPro" id="IPR004358">
    <property type="entry name" value="Sig_transdc_His_kin-like_C"/>
</dbReference>
<dbReference type="PANTHER" id="PTHR43642">
    <property type="entry name" value="HYBRID SIGNAL TRANSDUCTION HISTIDINE KINASE G"/>
    <property type="match status" value="1"/>
</dbReference>
<evidence type="ECO:0000313" key="5">
    <source>
        <dbReference type="EMBL" id="MRD47050.1"/>
    </source>
</evidence>
<feature type="domain" description="Histidine kinase" evidence="4">
    <location>
        <begin position="1467"/>
        <end position="1644"/>
    </location>
</feature>
<dbReference type="InterPro" id="IPR041664">
    <property type="entry name" value="AAA_16"/>
</dbReference>
<dbReference type="PROSITE" id="PS50011">
    <property type="entry name" value="PROTEIN_KINASE_DOM"/>
    <property type="match status" value="1"/>
</dbReference>
<dbReference type="InterPro" id="IPR000719">
    <property type="entry name" value="Prot_kinase_dom"/>
</dbReference>
<dbReference type="OrthoDB" id="9801841at2"/>
<proteinExistence type="predicted"/>
<dbReference type="Proteomes" id="UP000487350">
    <property type="component" value="Unassembled WGS sequence"/>
</dbReference>
<evidence type="ECO:0000256" key="1">
    <source>
        <dbReference type="ARBA" id="ARBA00000085"/>
    </source>
</evidence>
<dbReference type="InterPro" id="IPR003594">
    <property type="entry name" value="HATPase_dom"/>
</dbReference>
<dbReference type="SUPFAM" id="SSF55781">
    <property type="entry name" value="GAF domain-like"/>
    <property type="match status" value="1"/>
</dbReference>
<dbReference type="InterPro" id="IPR011009">
    <property type="entry name" value="Kinase-like_dom_sf"/>
</dbReference>
<evidence type="ECO:0000259" key="4">
    <source>
        <dbReference type="PROSITE" id="PS50109"/>
    </source>
</evidence>
<feature type="domain" description="Protein kinase" evidence="3">
    <location>
        <begin position="1"/>
        <end position="168"/>
    </location>
</feature>
<dbReference type="GO" id="GO:0005524">
    <property type="term" value="F:ATP binding"/>
    <property type="evidence" value="ECO:0007669"/>
    <property type="project" value="InterPro"/>
</dbReference>
<dbReference type="SMART" id="SM00065">
    <property type="entry name" value="GAF"/>
    <property type="match status" value="1"/>
</dbReference>
<accession>A0A844ARN4</accession>
<organism evidence="5 6">
    <name type="scientific">Caenimonas koreensis DSM 17982</name>
    <dbReference type="NCBI Taxonomy" id="1121255"/>
    <lineage>
        <taxon>Bacteria</taxon>
        <taxon>Pseudomonadati</taxon>
        <taxon>Pseudomonadota</taxon>
        <taxon>Betaproteobacteria</taxon>
        <taxon>Burkholderiales</taxon>
        <taxon>Comamonadaceae</taxon>
        <taxon>Caenimonas</taxon>
    </lineage>
</organism>
<dbReference type="SUPFAM" id="SSF55874">
    <property type="entry name" value="ATPase domain of HSP90 chaperone/DNA topoisomerase II/histidine kinase"/>
    <property type="match status" value="1"/>
</dbReference>
<comment type="caution">
    <text evidence="5">The sequence shown here is derived from an EMBL/GenBank/DDBJ whole genome shotgun (WGS) entry which is preliminary data.</text>
</comment>
<evidence type="ECO:0000259" key="3">
    <source>
        <dbReference type="PROSITE" id="PS50011"/>
    </source>
</evidence>
<dbReference type="Pfam" id="PF13191">
    <property type="entry name" value="AAA_16"/>
    <property type="match status" value="1"/>
</dbReference>
<dbReference type="InterPro" id="IPR029016">
    <property type="entry name" value="GAF-like_dom_sf"/>
</dbReference>
<protein>
    <recommendedName>
        <fullName evidence="2">histidine kinase</fullName>
        <ecNumber evidence="2">2.7.13.3</ecNumber>
    </recommendedName>
</protein>
<keyword evidence="6" id="KW-1185">Reference proteome</keyword>
<dbReference type="SUPFAM" id="SSF56112">
    <property type="entry name" value="Protein kinase-like (PK-like)"/>
    <property type="match status" value="1"/>
</dbReference>
<dbReference type="InterPro" id="IPR036890">
    <property type="entry name" value="HATPase_C_sf"/>
</dbReference>
<dbReference type="Pfam" id="PF02518">
    <property type="entry name" value="HATPase_c"/>
    <property type="match status" value="1"/>
</dbReference>